<protein>
    <submittedName>
        <fullName evidence="1">Uncharacterized protein</fullName>
    </submittedName>
</protein>
<evidence type="ECO:0000313" key="2">
    <source>
        <dbReference type="Proteomes" id="UP000050544"/>
    </source>
</evidence>
<dbReference type="Proteomes" id="UP000050544">
    <property type="component" value="Unassembled WGS sequence"/>
</dbReference>
<comment type="caution">
    <text evidence="1">The sequence shown here is derived from an EMBL/GenBank/DDBJ whole genome shotgun (WGS) entry which is preliminary data.</text>
</comment>
<keyword evidence="2" id="KW-1185">Reference proteome</keyword>
<dbReference type="EMBL" id="LGKO01000002">
    <property type="protein sequence ID" value="KPL84239.1"/>
    <property type="molecule type" value="Genomic_DNA"/>
</dbReference>
<dbReference type="RefSeq" id="WP_054520712.1">
    <property type="nucleotide sequence ID" value="NZ_LGKO01000002.1"/>
</dbReference>
<reference evidence="1 2" key="1">
    <citation type="submission" date="2015-07" db="EMBL/GenBank/DDBJ databases">
        <title>Whole genome sequence of Thermanaerothrix daxensis DSM 23592.</title>
        <authorList>
            <person name="Hemp J."/>
            <person name="Ward L.M."/>
            <person name="Pace L.A."/>
            <person name="Fischer W.W."/>
        </authorList>
    </citation>
    <scope>NUCLEOTIDE SEQUENCE [LARGE SCALE GENOMIC DNA]</scope>
    <source>
        <strain evidence="1 2">GNS-1</strain>
    </source>
</reference>
<sequence length="100" mass="11182">MRYAMDLEGRTVTYNRTATETEVSRLFCAAVVSKRFREQLLADPILAVAQGYNGESFNLPQEALERLSHIRADSLSDFAAQFIACETPVRVEFPVSASVH</sequence>
<proteinExistence type="predicted"/>
<name>A0A0P6Y5H0_9CHLR</name>
<organism evidence="1 2">
    <name type="scientific">Thermanaerothrix daxensis</name>
    <dbReference type="NCBI Taxonomy" id="869279"/>
    <lineage>
        <taxon>Bacteria</taxon>
        <taxon>Bacillati</taxon>
        <taxon>Chloroflexota</taxon>
        <taxon>Anaerolineae</taxon>
        <taxon>Anaerolineales</taxon>
        <taxon>Anaerolineaceae</taxon>
        <taxon>Thermanaerothrix</taxon>
    </lineage>
</organism>
<gene>
    <name evidence="1" type="ORF">SE15_03555</name>
</gene>
<accession>A0A0P6Y5H0</accession>
<dbReference type="AlphaFoldDB" id="A0A0P6Y5H0"/>
<evidence type="ECO:0000313" key="1">
    <source>
        <dbReference type="EMBL" id="KPL84239.1"/>
    </source>
</evidence>